<evidence type="ECO:0000313" key="8">
    <source>
        <dbReference type="Proteomes" id="UP001144256"/>
    </source>
</evidence>
<dbReference type="RefSeq" id="WP_281818766.1">
    <property type="nucleotide sequence ID" value="NZ_BRLB01000019.1"/>
</dbReference>
<comment type="caution">
    <text evidence="7">The sequence shown here is derived from an EMBL/GenBank/DDBJ whole genome shotgun (WGS) entry which is preliminary data.</text>
</comment>
<feature type="transmembrane region" description="Helical" evidence="6">
    <location>
        <begin position="191"/>
        <end position="210"/>
    </location>
</feature>
<keyword evidence="5 6" id="KW-0472">Membrane</keyword>
<feature type="transmembrane region" description="Helical" evidence="6">
    <location>
        <begin position="98"/>
        <end position="115"/>
    </location>
</feature>
<feature type="transmembrane region" description="Helical" evidence="6">
    <location>
        <begin position="135"/>
        <end position="154"/>
    </location>
</feature>
<dbReference type="Proteomes" id="UP001144256">
    <property type="component" value="Unassembled WGS sequence"/>
</dbReference>
<dbReference type="InterPro" id="IPR001727">
    <property type="entry name" value="GDT1-like"/>
</dbReference>
<keyword evidence="3 6" id="KW-0812">Transmembrane</keyword>
<sequence length="377" mass="42875">MFADFIKAFGLIFIAEMGDKTQILAMAFATRYKVKSVLMGIFFGALLNHGLAVLLGSYLCRFIPVETLQMIAGFAFVGFALWTLKIEEDDEEEEKKRMSFGPVLTVAMAFFIGELGDKTQLTAITLSAEASYPLLILMGSVSAMIVTGGLGIFVGRKLGNRIPEFAIKLLAASIFMIFGVTKLFATVPSEYLNPVYVIIFFLVVGIISFIRIKTIFRIRSQEKSKYMKVSKTLYDYYKKLNDDIEQLCPGKNYCGECNEDRCIVGYTRSLINQVESHSEDILKCENIKNDEELLNKINNDRRDDVIEALITTIKILNVNGIEDKDRIRLNVIRKNLEKILFHMSIEEFHSFNKYIDALRELDNKISAKIEKYIENNN</sequence>
<dbReference type="PANTHER" id="PTHR12608:SF1">
    <property type="entry name" value="TRANSMEMBRANE PROTEIN 165"/>
    <property type="match status" value="1"/>
</dbReference>
<dbReference type="EMBL" id="BRLB01000019">
    <property type="protein sequence ID" value="GKX31599.1"/>
    <property type="molecule type" value="Genomic_DNA"/>
</dbReference>
<name>A0A9W5YGN9_9FIRM</name>
<evidence type="ECO:0000256" key="1">
    <source>
        <dbReference type="ARBA" id="ARBA00004141"/>
    </source>
</evidence>
<evidence type="ECO:0000313" key="7">
    <source>
        <dbReference type="EMBL" id="GKX31599.1"/>
    </source>
</evidence>
<gene>
    <name evidence="7" type="ORF">SH1V18_40790</name>
</gene>
<comment type="similarity">
    <text evidence="2 6">Belongs to the GDT1 family.</text>
</comment>
<dbReference type="GO" id="GO:0016020">
    <property type="term" value="C:membrane"/>
    <property type="evidence" value="ECO:0007669"/>
    <property type="project" value="UniProtKB-SubCell"/>
</dbReference>
<feature type="transmembrane region" description="Helical" evidence="6">
    <location>
        <begin position="166"/>
        <end position="185"/>
    </location>
</feature>
<evidence type="ECO:0000256" key="5">
    <source>
        <dbReference type="ARBA" id="ARBA00023136"/>
    </source>
</evidence>
<dbReference type="AlphaFoldDB" id="A0A9W5YGN9"/>
<evidence type="ECO:0000256" key="4">
    <source>
        <dbReference type="ARBA" id="ARBA00022989"/>
    </source>
</evidence>
<feature type="transmembrane region" description="Helical" evidence="6">
    <location>
        <begin position="36"/>
        <end position="55"/>
    </location>
</feature>
<feature type="transmembrane region" description="Helical" evidence="6">
    <location>
        <begin position="67"/>
        <end position="86"/>
    </location>
</feature>
<organism evidence="7 8">
    <name type="scientific">Vallitalea longa</name>
    <dbReference type="NCBI Taxonomy" id="2936439"/>
    <lineage>
        <taxon>Bacteria</taxon>
        <taxon>Bacillati</taxon>
        <taxon>Bacillota</taxon>
        <taxon>Clostridia</taxon>
        <taxon>Lachnospirales</taxon>
        <taxon>Vallitaleaceae</taxon>
        <taxon>Vallitalea</taxon>
    </lineage>
</organism>
<evidence type="ECO:0000256" key="2">
    <source>
        <dbReference type="ARBA" id="ARBA00009190"/>
    </source>
</evidence>
<keyword evidence="4 6" id="KW-1133">Transmembrane helix</keyword>
<comment type="subcellular location">
    <subcellularLocation>
        <location evidence="1 6">Membrane</location>
        <topology evidence="1 6">Multi-pass membrane protein</topology>
    </subcellularLocation>
</comment>
<evidence type="ECO:0000256" key="6">
    <source>
        <dbReference type="RuleBase" id="RU365102"/>
    </source>
</evidence>
<protein>
    <recommendedName>
        <fullName evidence="6">GDT1 family protein</fullName>
    </recommendedName>
</protein>
<dbReference type="GO" id="GO:0046873">
    <property type="term" value="F:metal ion transmembrane transporter activity"/>
    <property type="evidence" value="ECO:0007669"/>
    <property type="project" value="InterPro"/>
</dbReference>
<reference evidence="7" key="1">
    <citation type="submission" date="2022-06" db="EMBL/GenBank/DDBJ databases">
        <title>Vallitalea longa sp. nov., an anaerobic bacterium isolated from marine sediment.</title>
        <authorList>
            <person name="Hirano S."/>
            <person name="Terahara T."/>
            <person name="Mori K."/>
            <person name="Hamada M."/>
            <person name="Matsumoto R."/>
            <person name="Kobayashi T."/>
        </authorList>
    </citation>
    <scope>NUCLEOTIDE SEQUENCE</scope>
    <source>
        <strain evidence="7">SH18-1</strain>
    </source>
</reference>
<accession>A0A9W5YGN9</accession>
<keyword evidence="8" id="KW-1185">Reference proteome</keyword>
<evidence type="ECO:0000256" key="3">
    <source>
        <dbReference type="ARBA" id="ARBA00022692"/>
    </source>
</evidence>
<proteinExistence type="inferred from homology"/>
<dbReference type="PANTHER" id="PTHR12608">
    <property type="entry name" value="TRANSMEMBRANE PROTEIN HTP-1 RELATED"/>
    <property type="match status" value="1"/>
</dbReference>
<dbReference type="Pfam" id="PF01169">
    <property type="entry name" value="GDT1"/>
    <property type="match status" value="2"/>
</dbReference>